<evidence type="ECO:0000313" key="4">
    <source>
        <dbReference type="EMBL" id="TCO83560.1"/>
    </source>
</evidence>
<keyword evidence="3" id="KW-1133">Transmembrane helix</keyword>
<keyword evidence="3" id="KW-0472">Membrane</keyword>
<dbReference type="NCBIfam" id="TIGR03064">
    <property type="entry name" value="sortase_srtB"/>
    <property type="match status" value="1"/>
</dbReference>
<proteinExistence type="predicted"/>
<dbReference type="AlphaFoldDB" id="A0A4R2LB72"/>
<dbReference type="InterPro" id="IPR023365">
    <property type="entry name" value="Sortase_dom-sf"/>
</dbReference>
<keyword evidence="5" id="KW-1185">Reference proteome</keyword>
<name>A0A4R2LB72_9FIRM</name>
<keyword evidence="1" id="KW-0378">Hydrolase</keyword>
<dbReference type="GO" id="GO:0016787">
    <property type="term" value="F:hydrolase activity"/>
    <property type="evidence" value="ECO:0007669"/>
    <property type="project" value="UniProtKB-KW"/>
</dbReference>
<protein>
    <submittedName>
        <fullName evidence="4">Sortase B</fullName>
    </submittedName>
</protein>
<comment type="caution">
    <text evidence="4">The sequence shown here is derived from an EMBL/GenBank/DDBJ whole genome shotgun (WGS) entry which is preliminary data.</text>
</comment>
<dbReference type="Pfam" id="PF04203">
    <property type="entry name" value="Sortase"/>
    <property type="match status" value="1"/>
</dbReference>
<keyword evidence="3" id="KW-0812">Transmembrane</keyword>
<feature type="active site" description="Acyl-thioester intermediate" evidence="2">
    <location>
        <position position="238"/>
    </location>
</feature>
<dbReference type="InterPro" id="IPR005754">
    <property type="entry name" value="Sortase"/>
</dbReference>
<feature type="transmembrane region" description="Helical" evidence="3">
    <location>
        <begin position="7"/>
        <end position="27"/>
    </location>
</feature>
<dbReference type="OrthoDB" id="9806013at2"/>
<dbReference type="EMBL" id="SLXA01000012">
    <property type="protein sequence ID" value="TCO83560.1"/>
    <property type="molecule type" value="Genomic_DNA"/>
</dbReference>
<dbReference type="Gene3D" id="2.40.260.10">
    <property type="entry name" value="Sortase"/>
    <property type="match status" value="1"/>
</dbReference>
<evidence type="ECO:0000256" key="3">
    <source>
        <dbReference type="SAM" id="Phobius"/>
    </source>
</evidence>
<dbReference type="CDD" id="cd05826">
    <property type="entry name" value="Sortase_B"/>
    <property type="match status" value="1"/>
</dbReference>
<accession>A0A4R2LB72</accession>
<dbReference type="RefSeq" id="WP_132093083.1">
    <property type="nucleotide sequence ID" value="NZ_JANKAQ010000013.1"/>
</dbReference>
<gene>
    <name evidence="4" type="ORF">EV212_11235</name>
</gene>
<dbReference type="SUPFAM" id="SSF63817">
    <property type="entry name" value="Sortase"/>
    <property type="match status" value="1"/>
</dbReference>
<evidence type="ECO:0000313" key="5">
    <source>
        <dbReference type="Proteomes" id="UP000295711"/>
    </source>
</evidence>
<organism evidence="4 5">
    <name type="scientific">Frisingicoccus caecimuris</name>
    <dbReference type="NCBI Taxonomy" id="1796636"/>
    <lineage>
        <taxon>Bacteria</taxon>
        <taxon>Bacillati</taxon>
        <taxon>Bacillota</taxon>
        <taxon>Clostridia</taxon>
        <taxon>Lachnospirales</taxon>
        <taxon>Lachnospiraceae</taxon>
        <taxon>Frisingicoccus</taxon>
    </lineage>
</organism>
<reference evidence="4 5" key="1">
    <citation type="submission" date="2019-03" db="EMBL/GenBank/DDBJ databases">
        <title>Genomic Encyclopedia of Type Strains, Phase IV (KMG-IV): sequencing the most valuable type-strain genomes for metagenomic binning, comparative biology and taxonomic classification.</title>
        <authorList>
            <person name="Goeker M."/>
        </authorList>
    </citation>
    <scope>NUCLEOTIDE SEQUENCE [LARGE SCALE GENOMIC DNA]</scope>
    <source>
        <strain evidence="4 5">DSM 28559</strain>
    </source>
</reference>
<dbReference type="Proteomes" id="UP000295711">
    <property type="component" value="Unassembled WGS sequence"/>
</dbReference>
<evidence type="ECO:0000256" key="1">
    <source>
        <dbReference type="ARBA" id="ARBA00022801"/>
    </source>
</evidence>
<dbReference type="InterPro" id="IPR009835">
    <property type="entry name" value="SrtB"/>
</dbReference>
<feature type="active site" description="Proton donor/acceptor" evidence="2">
    <location>
        <position position="142"/>
    </location>
</feature>
<evidence type="ECO:0000256" key="2">
    <source>
        <dbReference type="PIRSR" id="PIRSR605754-1"/>
    </source>
</evidence>
<sequence>MKRTEKVLLIVFLVVSLICGKFLLDYWQDSYDNRQNYRHVEEIAFPEKDTEEDGTGSNADNSMTEAEIDDFDYQSLLDENADCIGWLKIDGTDISYPVVQGKDNEFYLHHDFQKNYAICGTLMLDCRNDVDARQEHLIIYGHQMKDGSMFKQLNGYKKEEYYRVHKEITLYLGNQKYQYEVAAVYVTNVAQSGGYYDYLHKETRKQQMDYLQKMAAYQLYPTGVTVREEDELLSLSTCEYSSTNGRLIVLARRIGQ</sequence>